<dbReference type="InterPro" id="IPR017972">
    <property type="entry name" value="Cyt_P450_CS"/>
</dbReference>
<feature type="compositionally biased region" description="Basic and acidic residues" evidence="3">
    <location>
        <begin position="1"/>
        <end position="15"/>
    </location>
</feature>
<feature type="region of interest" description="Disordered" evidence="3">
    <location>
        <begin position="1"/>
        <end position="23"/>
    </location>
</feature>
<dbReference type="InterPro" id="IPR002397">
    <property type="entry name" value="Cyt_P450_B"/>
</dbReference>
<dbReference type="PROSITE" id="PS00086">
    <property type="entry name" value="CYTOCHROME_P450"/>
    <property type="match status" value="1"/>
</dbReference>
<keyword evidence="2" id="KW-0503">Monooxygenase</keyword>
<keyword evidence="2" id="KW-0349">Heme</keyword>
<dbReference type="PANTHER" id="PTHR46696:SF6">
    <property type="entry name" value="P450, PUTATIVE (EUROFUNG)-RELATED"/>
    <property type="match status" value="1"/>
</dbReference>
<organism evidence="4 5">
    <name type="scientific">Sphaerisporangium rhizosphaerae</name>
    <dbReference type="NCBI Taxonomy" id="2269375"/>
    <lineage>
        <taxon>Bacteria</taxon>
        <taxon>Bacillati</taxon>
        <taxon>Actinomycetota</taxon>
        <taxon>Actinomycetes</taxon>
        <taxon>Streptosporangiales</taxon>
        <taxon>Streptosporangiaceae</taxon>
        <taxon>Sphaerisporangium</taxon>
    </lineage>
</organism>
<dbReference type="PRINTS" id="PR00359">
    <property type="entry name" value="BP450"/>
</dbReference>
<dbReference type="InterPro" id="IPR036396">
    <property type="entry name" value="Cyt_P450_sf"/>
</dbReference>
<dbReference type="Proteomes" id="UP001596496">
    <property type="component" value="Unassembled WGS sequence"/>
</dbReference>
<proteinExistence type="inferred from homology"/>
<dbReference type="SUPFAM" id="SSF48264">
    <property type="entry name" value="Cytochrome P450"/>
    <property type="match status" value="1"/>
</dbReference>
<keyword evidence="2" id="KW-0408">Iron</keyword>
<dbReference type="Pfam" id="PF00067">
    <property type="entry name" value="p450"/>
    <property type="match status" value="1"/>
</dbReference>
<protein>
    <submittedName>
        <fullName evidence="4">Cytochrome P450</fullName>
    </submittedName>
</protein>
<sequence length="423" mass="47225">MTVDDRFSQDFRGTRPDAPLGTRSEIVTGPVTDWAGDFSHLEPEWAADPYPIQDDLRQRCPIAHTGRFGGGWLPTRYEDVAAIAYDTEHFSSRSIIMSNFRPPLEAAPVGGSPPISSDPPFHHDARKLLLPAFTKTAVAKREAATRALCHALIDGLEGQRVVDAARDYAQHIPMRVIADMLGFPQQDGPRFREFIENALEGVNLPPEERTARMGLLFDYLLAQIRDHLDHPREDLTTYLINAELYGSKLQPAHVAGTMALLLIAGIDTTWSAIGASLWHLARTPRDRERLVAEPALLPTAMEEFLRAYAPVTMARLVKQDMHWNGVDMRAEDWILLSFPAANRDPAQFDRADQVVIDRQVNRHAAFGLGVHRCVGSHLARMELRVALEVWLERVPRFALADPSAVTWAAGQVRGPRTLPLRIG</sequence>
<evidence type="ECO:0000256" key="3">
    <source>
        <dbReference type="SAM" id="MobiDB-lite"/>
    </source>
</evidence>
<dbReference type="PANTHER" id="PTHR46696">
    <property type="entry name" value="P450, PUTATIVE (EUROFUNG)-RELATED"/>
    <property type="match status" value="1"/>
</dbReference>
<dbReference type="InterPro" id="IPR001128">
    <property type="entry name" value="Cyt_P450"/>
</dbReference>
<gene>
    <name evidence="4" type="ORF">ACFQSB_21345</name>
</gene>
<evidence type="ECO:0000313" key="4">
    <source>
        <dbReference type="EMBL" id="MFC7384772.1"/>
    </source>
</evidence>
<evidence type="ECO:0000313" key="5">
    <source>
        <dbReference type="Proteomes" id="UP001596496"/>
    </source>
</evidence>
<evidence type="ECO:0000256" key="1">
    <source>
        <dbReference type="ARBA" id="ARBA00010617"/>
    </source>
</evidence>
<dbReference type="EMBL" id="JBHTCG010000014">
    <property type="protein sequence ID" value="MFC7384772.1"/>
    <property type="molecule type" value="Genomic_DNA"/>
</dbReference>
<dbReference type="RefSeq" id="WP_380828615.1">
    <property type="nucleotide sequence ID" value="NZ_JBHTCG010000014.1"/>
</dbReference>
<comment type="similarity">
    <text evidence="1 2">Belongs to the cytochrome P450 family.</text>
</comment>
<dbReference type="Gene3D" id="1.10.630.10">
    <property type="entry name" value="Cytochrome P450"/>
    <property type="match status" value="1"/>
</dbReference>
<keyword evidence="2" id="KW-0560">Oxidoreductase</keyword>
<reference evidence="5" key="1">
    <citation type="journal article" date="2019" name="Int. J. Syst. Evol. Microbiol.">
        <title>The Global Catalogue of Microorganisms (GCM) 10K type strain sequencing project: providing services to taxonomists for standard genome sequencing and annotation.</title>
        <authorList>
            <consortium name="The Broad Institute Genomics Platform"/>
            <consortium name="The Broad Institute Genome Sequencing Center for Infectious Disease"/>
            <person name="Wu L."/>
            <person name="Ma J."/>
        </authorList>
    </citation>
    <scope>NUCLEOTIDE SEQUENCE [LARGE SCALE GENOMIC DNA]</scope>
    <source>
        <strain evidence="5">CECT 7649</strain>
    </source>
</reference>
<comment type="caution">
    <text evidence="4">The sequence shown here is derived from an EMBL/GenBank/DDBJ whole genome shotgun (WGS) entry which is preliminary data.</text>
</comment>
<name>A0ABW2P8I5_9ACTN</name>
<evidence type="ECO:0000256" key="2">
    <source>
        <dbReference type="RuleBase" id="RU000461"/>
    </source>
</evidence>
<keyword evidence="2" id="KW-0479">Metal-binding</keyword>
<accession>A0ABW2P8I5</accession>
<keyword evidence="5" id="KW-1185">Reference proteome</keyword>